<organism evidence="1 2">
    <name type="scientific">Fulvimarina pelagi HTCC2506</name>
    <dbReference type="NCBI Taxonomy" id="314231"/>
    <lineage>
        <taxon>Bacteria</taxon>
        <taxon>Pseudomonadati</taxon>
        <taxon>Pseudomonadota</taxon>
        <taxon>Alphaproteobacteria</taxon>
        <taxon>Hyphomicrobiales</taxon>
        <taxon>Aurantimonadaceae</taxon>
        <taxon>Fulvimarina</taxon>
    </lineage>
</organism>
<comment type="caution">
    <text evidence="1">The sequence shown here is derived from an EMBL/GenBank/DDBJ whole genome shotgun (WGS) entry which is preliminary data.</text>
</comment>
<dbReference type="HOGENOM" id="CLU_3135996_0_0_5"/>
<dbReference type="AlphaFoldDB" id="Q0FXB6"/>
<evidence type="ECO:0000313" key="2">
    <source>
        <dbReference type="Proteomes" id="UP000004310"/>
    </source>
</evidence>
<dbReference type="EMBL" id="AATP01000020">
    <property type="protein sequence ID" value="EAU39628.1"/>
    <property type="molecule type" value="Genomic_DNA"/>
</dbReference>
<name>Q0FXB6_9HYPH</name>
<accession>Q0FXB6</accession>
<evidence type="ECO:0000313" key="1">
    <source>
        <dbReference type="EMBL" id="EAU39628.1"/>
    </source>
</evidence>
<gene>
    <name evidence="1" type="ORF">FP2506_17249</name>
</gene>
<dbReference type="Proteomes" id="UP000004310">
    <property type="component" value="Unassembled WGS sequence"/>
</dbReference>
<sequence>MTVSMDEDLLTALLIVFWKSAIDCTFVKRKWPAIRISMVDNIVQRAVAC</sequence>
<keyword evidence="2" id="KW-1185">Reference proteome</keyword>
<proteinExistence type="predicted"/>
<protein>
    <submittedName>
        <fullName evidence="1">Uncharacterized protein</fullName>
    </submittedName>
</protein>
<reference evidence="1 2" key="1">
    <citation type="journal article" date="2010" name="J. Bacteriol.">
        <title>Genome sequence of Fulvimarina pelagi HTCC2506T, a Mn(II)-oxidizing alphaproteobacterium possessing an aerobic anoxygenic photosynthetic gene cluster and Xanthorhodopsin.</title>
        <authorList>
            <person name="Kang I."/>
            <person name="Oh H.M."/>
            <person name="Lim S.I."/>
            <person name="Ferriera S."/>
            <person name="Giovannoni S.J."/>
            <person name="Cho J.C."/>
        </authorList>
    </citation>
    <scope>NUCLEOTIDE SEQUENCE [LARGE SCALE GENOMIC DNA]</scope>
    <source>
        <strain evidence="1 2">HTCC2506</strain>
    </source>
</reference>